<protein>
    <submittedName>
        <fullName evidence="2">Uncharacterized protein</fullName>
    </submittedName>
</protein>
<keyword evidence="3" id="KW-1185">Reference proteome</keyword>
<sequence>MGKAVGFWLVEIGHFETWGFGSGGVGILDGDGVGFSSGTFGLNDSCHLSGEVHSISNVSSSVQETLDLSNNHILSGSIPRSIFKFSMLSELILSSNSFSGTIYLEAIKGLPKLTTLDLSYNKLRVDVQEKIGGAVLIFRKIKSRAMNLTSCVFHVFVVPFIVLRAGNGSEVDRINSIDKDNGLETERDVESREKTESRDRGKEGK</sequence>
<name>A0AAE1SXD8_9SOLA</name>
<evidence type="ECO:0000313" key="2">
    <source>
        <dbReference type="EMBL" id="KAK4377478.1"/>
    </source>
</evidence>
<dbReference type="SUPFAM" id="SSF52058">
    <property type="entry name" value="L domain-like"/>
    <property type="match status" value="1"/>
</dbReference>
<accession>A0AAE1SXD8</accession>
<dbReference type="PANTHER" id="PTHR48004">
    <property type="entry name" value="OS01G0149700 PROTEIN"/>
    <property type="match status" value="1"/>
</dbReference>
<organism evidence="2 3">
    <name type="scientific">Anisodus tanguticus</name>
    <dbReference type="NCBI Taxonomy" id="243964"/>
    <lineage>
        <taxon>Eukaryota</taxon>
        <taxon>Viridiplantae</taxon>
        <taxon>Streptophyta</taxon>
        <taxon>Embryophyta</taxon>
        <taxon>Tracheophyta</taxon>
        <taxon>Spermatophyta</taxon>
        <taxon>Magnoliopsida</taxon>
        <taxon>eudicotyledons</taxon>
        <taxon>Gunneridae</taxon>
        <taxon>Pentapetalae</taxon>
        <taxon>asterids</taxon>
        <taxon>lamiids</taxon>
        <taxon>Solanales</taxon>
        <taxon>Solanaceae</taxon>
        <taxon>Solanoideae</taxon>
        <taxon>Hyoscyameae</taxon>
        <taxon>Anisodus</taxon>
    </lineage>
</organism>
<dbReference type="Gene3D" id="3.80.10.10">
    <property type="entry name" value="Ribonuclease Inhibitor"/>
    <property type="match status" value="1"/>
</dbReference>
<evidence type="ECO:0000256" key="1">
    <source>
        <dbReference type="SAM" id="MobiDB-lite"/>
    </source>
</evidence>
<dbReference type="InterPro" id="IPR052941">
    <property type="entry name" value="StomDev_PlantInt_Reg"/>
</dbReference>
<feature type="region of interest" description="Disordered" evidence="1">
    <location>
        <begin position="182"/>
        <end position="205"/>
    </location>
</feature>
<dbReference type="PANTHER" id="PTHR48004:SF58">
    <property type="entry name" value="OS01G0162200 PROTEIN"/>
    <property type="match status" value="1"/>
</dbReference>
<dbReference type="InterPro" id="IPR032675">
    <property type="entry name" value="LRR_dom_sf"/>
</dbReference>
<dbReference type="InterPro" id="IPR001611">
    <property type="entry name" value="Leu-rich_rpt"/>
</dbReference>
<evidence type="ECO:0000313" key="3">
    <source>
        <dbReference type="Proteomes" id="UP001291623"/>
    </source>
</evidence>
<comment type="caution">
    <text evidence="2">The sequence shown here is derived from an EMBL/GenBank/DDBJ whole genome shotgun (WGS) entry which is preliminary data.</text>
</comment>
<reference evidence="2" key="1">
    <citation type="submission" date="2023-12" db="EMBL/GenBank/DDBJ databases">
        <title>Genome assembly of Anisodus tanguticus.</title>
        <authorList>
            <person name="Wang Y.-J."/>
        </authorList>
    </citation>
    <scope>NUCLEOTIDE SEQUENCE</scope>
    <source>
        <strain evidence="2">KB-2021</strain>
        <tissue evidence="2">Leaf</tissue>
    </source>
</reference>
<dbReference type="EMBL" id="JAVYJV010000002">
    <property type="protein sequence ID" value="KAK4377478.1"/>
    <property type="molecule type" value="Genomic_DNA"/>
</dbReference>
<dbReference type="Proteomes" id="UP001291623">
    <property type="component" value="Unassembled WGS sequence"/>
</dbReference>
<dbReference type="Pfam" id="PF13855">
    <property type="entry name" value="LRR_8"/>
    <property type="match status" value="1"/>
</dbReference>
<dbReference type="AlphaFoldDB" id="A0AAE1SXD8"/>
<proteinExistence type="predicted"/>
<gene>
    <name evidence="2" type="ORF">RND71_003774</name>
</gene>